<gene>
    <name evidence="8" type="ORF">OESDEN_07258</name>
</gene>
<dbReference type="EMBL" id="KN551097">
    <property type="protein sequence ID" value="KHJ92842.1"/>
    <property type="molecule type" value="Genomic_DNA"/>
</dbReference>
<keyword evidence="9" id="KW-1185">Reference proteome</keyword>
<dbReference type="OrthoDB" id="3388at2759"/>
<dbReference type="InterPro" id="IPR023485">
    <property type="entry name" value="Ptyr_pPase"/>
</dbReference>
<dbReference type="Proteomes" id="UP000053660">
    <property type="component" value="Unassembled WGS sequence"/>
</dbReference>
<evidence type="ECO:0000313" key="9">
    <source>
        <dbReference type="Proteomes" id="UP000053660"/>
    </source>
</evidence>
<dbReference type="CDD" id="cd16343">
    <property type="entry name" value="LMWPTP"/>
    <property type="match status" value="1"/>
</dbReference>
<dbReference type="PRINTS" id="PR00719">
    <property type="entry name" value="LMWPTPASE"/>
</dbReference>
<reference evidence="8 9" key="1">
    <citation type="submission" date="2014-03" db="EMBL/GenBank/DDBJ databases">
        <title>Draft genome of the hookworm Oesophagostomum dentatum.</title>
        <authorList>
            <person name="Mitreva M."/>
        </authorList>
    </citation>
    <scope>NUCLEOTIDE SEQUENCE [LARGE SCALE GENOMIC DNA]</scope>
    <source>
        <strain evidence="8 9">OD-Hann</strain>
    </source>
</reference>
<dbReference type="InterPro" id="IPR036196">
    <property type="entry name" value="Ptyr_pPase_sf"/>
</dbReference>
<dbReference type="InterPro" id="IPR002115">
    <property type="entry name" value="Tyr_Pase_low_mol_wt_mml"/>
</dbReference>
<proteinExistence type="inferred from homology"/>
<name>A0A0B1TAJ7_OESDE</name>
<evidence type="ECO:0000313" key="8">
    <source>
        <dbReference type="EMBL" id="KHJ92842.1"/>
    </source>
</evidence>
<dbReference type="SMART" id="SM00226">
    <property type="entry name" value="LMWPc"/>
    <property type="match status" value="2"/>
</dbReference>
<feature type="domain" description="Phosphotyrosine protein phosphatase I" evidence="7">
    <location>
        <begin position="125"/>
        <end position="271"/>
    </location>
</feature>
<dbReference type="AlphaFoldDB" id="A0A0B1TAJ7"/>
<evidence type="ECO:0000256" key="2">
    <source>
        <dbReference type="ARBA" id="ARBA00011063"/>
    </source>
</evidence>
<protein>
    <submittedName>
        <fullName evidence="8">Low molecular weight phosphotyrosine protein phosphatase</fullName>
    </submittedName>
</protein>
<dbReference type="GO" id="GO:0005737">
    <property type="term" value="C:cytoplasm"/>
    <property type="evidence" value="ECO:0007669"/>
    <property type="project" value="UniProtKB-SubCell"/>
</dbReference>
<dbReference type="GO" id="GO:0004726">
    <property type="term" value="F:non-membrane spanning protein tyrosine phosphatase activity"/>
    <property type="evidence" value="ECO:0007669"/>
    <property type="project" value="InterPro"/>
</dbReference>
<organism evidence="8 9">
    <name type="scientific">Oesophagostomum dentatum</name>
    <name type="common">Nodular worm</name>
    <dbReference type="NCBI Taxonomy" id="61180"/>
    <lineage>
        <taxon>Eukaryota</taxon>
        <taxon>Metazoa</taxon>
        <taxon>Ecdysozoa</taxon>
        <taxon>Nematoda</taxon>
        <taxon>Chromadorea</taxon>
        <taxon>Rhabditida</taxon>
        <taxon>Rhabditina</taxon>
        <taxon>Rhabditomorpha</taxon>
        <taxon>Strongyloidea</taxon>
        <taxon>Strongylidae</taxon>
        <taxon>Oesophagostomum</taxon>
    </lineage>
</organism>
<keyword evidence="5" id="KW-0904">Protein phosphatase</keyword>
<dbReference type="GO" id="GO:0003993">
    <property type="term" value="F:acid phosphatase activity"/>
    <property type="evidence" value="ECO:0007669"/>
    <property type="project" value="InterPro"/>
</dbReference>
<dbReference type="FunFam" id="3.40.50.2300:FF:000105">
    <property type="entry name" value="Low molecular weight phosphotyrosine protein"/>
    <property type="match status" value="1"/>
</dbReference>
<evidence type="ECO:0000256" key="3">
    <source>
        <dbReference type="ARBA" id="ARBA00022490"/>
    </source>
</evidence>
<comment type="subcellular location">
    <subcellularLocation>
        <location evidence="1">Cytoplasm</location>
    </subcellularLocation>
</comment>
<feature type="active site" evidence="6">
    <location>
        <position position="132"/>
    </location>
</feature>
<dbReference type="SUPFAM" id="SSF52788">
    <property type="entry name" value="Phosphotyrosine protein phosphatases I"/>
    <property type="match status" value="2"/>
</dbReference>
<feature type="active site" description="Proton donor" evidence="6">
    <location>
        <position position="244"/>
    </location>
</feature>
<dbReference type="InterPro" id="IPR050438">
    <property type="entry name" value="LMW_PTPase"/>
</dbReference>
<evidence type="ECO:0000256" key="5">
    <source>
        <dbReference type="ARBA" id="ARBA00022912"/>
    </source>
</evidence>
<evidence type="ECO:0000256" key="1">
    <source>
        <dbReference type="ARBA" id="ARBA00004496"/>
    </source>
</evidence>
<feature type="domain" description="Phosphotyrosine protein phosphatase I" evidence="7">
    <location>
        <begin position="3"/>
        <end position="110"/>
    </location>
</feature>
<evidence type="ECO:0000256" key="6">
    <source>
        <dbReference type="PIRSR" id="PIRSR617867-1"/>
    </source>
</evidence>
<dbReference type="PANTHER" id="PTHR11717">
    <property type="entry name" value="LOW MOLECULAR WEIGHT PROTEIN TYROSINE PHOSPHATASE"/>
    <property type="match status" value="1"/>
</dbReference>
<evidence type="ECO:0000256" key="4">
    <source>
        <dbReference type="ARBA" id="ARBA00022801"/>
    </source>
</evidence>
<dbReference type="Pfam" id="PF01451">
    <property type="entry name" value="LMWPc"/>
    <property type="match status" value="2"/>
</dbReference>
<keyword evidence="3" id="KW-0963">Cytoplasm</keyword>
<evidence type="ECO:0000259" key="7">
    <source>
        <dbReference type="SMART" id="SM00226"/>
    </source>
</evidence>
<accession>A0A0B1TAJ7</accession>
<dbReference type="PRINTS" id="PR00720">
    <property type="entry name" value="MAMMALPTPASE"/>
</dbReference>
<comment type="similarity">
    <text evidence="2">Belongs to the low molecular weight phosphotyrosine protein phosphatase family.</text>
</comment>
<dbReference type="PANTHER" id="PTHR11717:SF7">
    <property type="entry name" value="LOW MOLECULAR WEIGHT PHOSPHOTYROSINE PROTEIN PHOSPHATASE"/>
    <property type="match status" value="1"/>
</dbReference>
<dbReference type="InterPro" id="IPR017867">
    <property type="entry name" value="Tyr_phospatase_low_mol_wt"/>
</dbReference>
<sequence length="273" mass="31203">MASKGNICRSPIAEAVFLETIKKRGISDQWHVESAAMIDFHRGKSPDSRAMKTLKKFGITDYTHKARVTSTRDLLEFDYIFGMDDDNMRLKLPQFQASAENLNPHRFFLAGATPTGCFVIWRFKSKISNICRSPIAEAVFLETIKKRGISDQWHVESAAMIDFHRGKSPDSRAMKTLKKFGITDYTHKARVTSTRDLLEFDYIFGMDDDNMSDLESLAKEVDEVKAKISLLGEYDPEGHKIVPDPFYEKGDAMFEQVYHQCVRCCEAFLDSLE</sequence>
<dbReference type="Gene3D" id="3.40.50.2300">
    <property type="match status" value="2"/>
</dbReference>
<keyword evidence="4" id="KW-0378">Hydrolase</keyword>